<dbReference type="PROSITE" id="PS50883">
    <property type="entry name" value="EAL"/>
    <property type="match status" value="1"/>
</dbReference>
<dbReference type="SMART" id="SM00052">
    <property type="entry name" value="EAL"/>
    <property type="match status" value="1"/>
</dbReference>
<evidence type="ECO:0000313" key="6">
    <source>
        <dbReference type="Proteomes" id="UP000315439"/>
    </source>
</evidence>
<dbReference type="Gene3D" id="3.40.50.2300">
    <property type="match status" value="1"/>
</dbReference>
<comment type="caution">
    <text evidence="5">The sequence shown here is derived from an EMBL/GenBank/DDBJ whole genome shotgun (WGS) entry which is preliminary data.</text>
</comment>
<gene>
    <name evidence="5" type="ORF">FLL46_04640</name>
</gene>
<dbReference type="InterPro" id="IPR035919">
    <property type="entry name" value="EAL_sf"/>
</dbReference>
<dbReference type="Pfam" id="PF00072">
    <property type="entry name" value="Response_reg"/>
    <property type="match status" value="1"/>
</dbReference>
<dbReference type="RefSeq" id="WP_142892309.1">
    <property type="nucleotide sequence ID" value="NZ_ML660161.1"/>
</dbReference>
<dbReference type="SUPFAM" id="SSF52172">
    <property type="entry name" value="CheY-like"/>
    <property type="match status" value="1"/>
</dbReference>
<dbReference type="AlphaFoldDB" id="A0A545UH78"/>
<organism evidence="5 6">
    <name type="scientific">Aliikangiella coralliicola</name>
    <dbReference type="NCBI Taxonomy" id="2592383"/>
    <lineage>
        <taxon>Bacteria</taxon>
        <taxon>Pseudomonadati</taxon>
        <taxon>Pseudomonadota</taxon>
        <taxon>Gammaproteobacteria</taxon>
        <taxon>Oceanospirillales</taxon>
        <taxon>Pleioneaceae</taxon>
        <taxon>Aliikangiella</taxon>
    </lineage>
</organism>
<dbReference type="InterPro" id="IPR001633">
    <property type="entry name" value="EAL_dom"/>
</dbReference>
<dbReference type="InterPro" id="IPR001789">
    <property type="entry name" value="Sig_transdc_resp-reg_receiver"/>
</dbReference>
<evidence type="ECO:0000259" key="4">
    <source>
        <dbReference type="PROSITE" id="PS50883"/>
    </source>
</evidence>
<dbReference type="PANTHER" id="PTHR33121">
    <property type="entry name" value="CYCLIC DI-GMP PHOSPHODIESTERASE PDEF"/>
    <property type="match status" value="1"/>
</dbReference>
<keyword evidence="6" id="KW-1185">Reference proteome</keyword>
<dbReference type="PROSITE" id="PS50110">
    <property type="entry name" value="RESPONSE_REGULATORY"/>
    <property type="match status" value="1"/>
</dbReference>
<evidence type="ECO:0000313" key="5">
    <source>
        <dbReference type="EMBL" id="TQV88824.1"/>
    </source>
</evidence>
<protein>
    <submittedName>
        <fullName evidence="5">EAL domain-containing protein</fullName>
    </submittedName>
</protein>
<reference evidence="5 6" key="1">
    <citation type="submission" date="2019-07" db="EMBL/GenBank/DDBJ databases">
        <title>Draft genome for Aliikangiella sp. M105.</title>
        <authorList>
            <person name="Wang G."/>
        </authorList>
    </citation>
    <scope>NUCLEOTIDE SEQUENCE [LARGE SCALE GENOMIC DNA]</scope>
    <source>
        <strain evidence="5 6">M105</strain>
    </source>
</reference>
<evidence type="ECO:0000256" key="2">
    <source>
        <dbReference type="SAM" id="MobiDB-lite"/>
    </source>
</evidence>
<evidence type="ECO:0000259" key="3">
    <source>
        <dbReference type="PROSITE" id="PS50110"/>
    </source>
</evidence>
<dbReference type="OrthoDB" id="5696993at2"/>
<accession>A0A545UH78</accession>
<dbReference type="CDD" id="cd00156">
    <property type="entry name" value="REC"/>
    <property type="match status" value="1"/>
</dbReference>
<dbReference type="InterPro" id="IPR050706">
    <property type="entry name" value="Cyclic-di-GMP_PDE-like"/>
</dbReference>
<dbReference type="SUPFAM" id="SSF141868">
    <property type="entry name" value="EAL domain-like"/>
    <property type="match status" value="1"/>
</dbReference>
<dbReference type="GO" id="GO:0071111">
    <property type="term" value="F:cyclic-guanylate-specific phosphodiesterase activity"/>
    <property type="evidence" value="ECO:0007669"/>
    <property type="project" value="InterPro"/>
</dbReference>
<dbReference type="PANTHER" id="PTHR33121:SF70">
    <property type="entry name" value="SIGNALING PROTEIN YKOW"/>
    <property type="match status" value="1"/>
</dbReference>
<dbReference type="InterPro" id="IPR011006">
    <property type="entry name" value="CheY-like_superfamily"/>
</dbReference>
<name>A0A545UH78_9GAMM</name>
<evidence type="ECO:0000256" key="1">
    <source>
        <dbReference type="PROSITE-ProRule" id="PRU00169"/>
    </source>
</evidence>
<sequence length="663" mass="75887">MTQELIDRQSQVCLEIGINEIHSAFENKTFQIYYQPTVSLLKENTLTGVEACARINHEKYGVLSPGVFLPLINEIGLKSRLTRYLIKQALIDLNQWKELDVNLRVSINTPKPLFKDLKFVQWLKGIAENTEFDVKLLVLEISQNDKEPWDDELKKQLFHLKLKGFNFALDDADENLPDKEELKDVPIDEVKIHRSIVTEIKYQKSARQAVRNTIHLAKKIGARVVAVGVEKQEDANWLLEAGCHGAQGFLFGKPLAKDEFYSSFVSKEQHWDVQGAWDKPKILIVEDSDQYQQVFVEMLSELFETHLATNKDDAISLFESLLPEVLIVEAEFGDFSGEKLCEQLSATEHFKDCSVIFVSDTDSTESRMAAYQSGALDYLVKPILVTELISKICRVTVLQKKGTAIKNEIETANQFAKTSLVEASLYGSIVNFYRSLMHCDDEESLKQQLFNFMAHKQLRCSVQFRNEFAVSHFDQTNIACSPIEVNIFEVLRNKGRLYEFGRRLIVNFEHVSCLIKNMPEKEEESGMVRDYLSIVIEGLEARYRDLLRQRALHSVLDKLEALTGRLTQVVKNELNDKKELMDNLDIELQMSFHVLDLTEEQEDKITSIIGSMIESKDDSEINSLSIINNIEKITEELSRSVKNADSTSEDKPKISNAHEVELF</sequence>
<dbReference type="Pfam" id="PF00563">
    <property type="entry name" value="EAL"/>
    <property type="match status" value="1"/>
</dbReference>
<feature type="domain" description="Response regulatory" evidence="3">
    <location>
        <begin position="281"/>
        <end position="396"/>
    </location>
</feature>
<dbReference type="EMBL" id="VIKS01000003">
    <property type="protein sequence ID" value="TQV88824.1"/>
    <property type="molecule type" value="Genomic_DNA"/>
</dbReference>
<dbReference type="Proteomes" id="UP000315439">
    <property type="component" value="Unassembled WGS sequence"/>
</dbReference>
<dbReference type="Gene3D" id="3.20.20.450">
    <property type="entry name" value="EAL domain"/>
    <property type="match status" value="1"/>
</dbReference>
<dbReference type="CDD" id="cd01948">
    <property type="entry name" value="EAL"/>
    <property type="match status" value="1"/>
</dbReference>
<comment type="caution">
    <text evidence="1">Lacks conserved residue(s) required for the propagation of feature annotation.</text>
</comment>
<feature type="region of interest" description="Disordered" evidence="2">
    <location>
        <begin position="640"/>
        <end position="663"/>
    </location>
</feature>
<dbReference type="GO" id="GO:0000160">
    <property type="term" value="P:phosphorelay signal transduction system"/>
    <property type="evidence" value="ECO:0007669"/>
    <property type="project" value="InterPro"/>
</dbReference>
<feature type="domain" description="EAL" evidence="4">
    <location>
        <begin position="14"/>
        <end position="268"/>
    </location>
</feature>
<dbReference type="SMART" id="SM00448">
    <property type="entry name" value="REC"/>
    <property type="match status" value="1"/>
</dbReference>
<proteinExistence type="predicted"/>
<feature type="compositionally biased region" description="Basic and acidic residues" evidence="2">
    <location>
        <begin position="648"/>
        <end position="663"/>
    </location>
</feature>